<dbReference type="RefSeq" id="WP_206643548.1">
    <property type="nucleotide sequence ID" value="NZ_CP071247.1"/>
</dbReference>
<feature type="compositionally biased region" description="Low complexity" evidence="1">
    <location>
        <begin position="88"/>
        <end position="101"/>
    </location>
</feature>
<feature type="compositionally biased region" description="Acidic residues" evidence="1">
    <location>
        <begin position="148"/>
        <end position="164"/>
    </location>
</feature>
<evidence type="ECO:0000313" key="2">
    <source>
        <dbReference type="EMBL" id="QSP94327.1"/>
    </source>
</evidence>
<evidence type="ECO:0008006" key="4">
    <source>
        <dbReference type="Google" id="ProtNLM"/>
    </source>
</evidence>
<dbReference type="Proteomes" id="UP000663555">
    <property type="component" value="Chromosome"/>
</dbReference>
<feature type="compositionally biased region" description="Acidic residues" evidence="1">
    <location>
        <begin position="76"/>
        <end position="87"/>
    </location>
</feature>
<organism evidence="2 3">
    <name type="scientific">Marinobacter salinisoli</name>
    <dbReference type="NCBI Taxonomy" id="2769486"/>
    <lineage>
        <taxon>Bacteria</taxon>
        <taxon>Pseudomonadati</taxon>
        <taxon>Pseudomonadota</taxon>
        <taxon>Gammaproteobacteria</taxon>
        <taxon>Pseudomonadales</taxon>
        <taxon>Marinobacteraceae</taxon>
        <taxon>Marinobacter</taxon>
    </lineage>
</organism>
<protein>
    <recommendedName>
        <fullName evidence="4">Chemotaxis protein CheA</fullName>
    </recommendedName>
</protein>
<sequence>MSINESAEMELSEDASDAHDAGGPSAELVNAVEGLFETAVYGAEGETGERENTSGLESVAPVAAQDGGGAPAMIADDVDLSLEEDVDSNGASSGASETGAADAEDGGAAPGLIADDEVSDFETPKDSEQLSEDDLASAEDGGGAPTLAEDESLTDGSEDDAESK</sequence>
<dbReference type="EMBL" id="CP071247">
    <property type="protein sequence ID" value="QSP94327.1"/>
    <property type="molecule type" value="Genomic_DNA"/>
</dbReference>
<reference evidence="2 3" key="1">
    <citation type="submission" date="2021-03" db="EMBL/GenBank/DDBJ databases">
        <title>Genome sequencing of Marinobacter sp. LPB0319.</title>
        <authorList>
            <person name="Kim J."/>
        </authorList>
    </citation>
    <scope>NUCLEOTIDE SEQUENCE [LARGE SCALE GENOMIC DNA]</scope>
    <source>
        <strain evidence="2 3">LPB0319</strain>
    </source>
</reference>
<accession>A0ABX7MPS8</accession>
<proteinExistence type="predicted"/>
<name>A0ABX7MPS8_9GAMM</name>
<keyword evidence="3" id="KW-1185">Reference proteome</keyword>
<gene>
    <name evidence="2" type="ORF">LPB19_14245</name>
</gene>
<feature type="region of interest" description="Disordered" evidence="1">
    <location>
        <begin position="1"/>
        <end position="164"/>
    </location>
</feature>
<evidence type="ECO:0000313" key="3">
    <source>
        <dbReference type="Proteomes" id="UP000663555"/>
    </source>
</evidence>
<evidence type="ECO:0000256" key="1">
    <source>
        <dbReference type="SAM" id="MobiDB-lite"/>
    </source>
</evidence>